<evidence type="ECO:0000313" key="2">
    <source>
        <dbReference type="Proteomes" id="UP001233999"/>
    </source>
</evidence>
<proteinExistence type="predicted"/>
<dbReference type="AlphaFoldDB" id="A0AAD7ZDN3"/>
<reference evidence="1" key="1">
    <citation type="journal article" date="2023" name="IScience">
        <title>Live-bearing cockroach genome reveals convergent evolutionary mechanisms linked to viviparity in insects and beyond.</title>
        <authorList>
            <person name="Fouks B."/>
            <person name="Harrison M.C."/>
            <person name="Mikhailova A.A."/>
            <person name="Marchal E."/>
            <person name="English S."/>
            <person name="Carruthers M."/>
            <person name="Jennings E.C."/>
            <person name="Chiamaka E.L."/>
            <person name="Frigard R.A."/>
            <person name="Pippel M."/>
            <person name="Attardo G.M."/>
            <person name="Benoit J.B."/>
            <person name="Bornberg-Bauer E."/>
            <person name="Tobe S.S."/>
        </authorList>
    </citation>
    <scope>NUCLEOTIDE SEQUENCE</scope>
    <source>
        <strain evidence="1">Stay&amp;Tobe</strain>
    </source>
</reference>
<comment type="caution">
    <text evidence="1">The sequence shown here is derived from an EMBL/GenBank/DDBJ whole genome shotgun (WGS) entry which is preliminary data.</text>
</comment>
<accession>A0AAD7ZDN3</accession>
<name>A0AAD7ZDN3_DIPPU</name>
<feature type="non-terminal residue" evidence="1">
    <location>
        <position position="1"/>
    </location>
</feature>
<evidence type="ECO:0000313" key="1">
    <source>
        <dbReference type="EMBL" id="KAJ9578430.1"/>
    </source>
</evidence>
<dbReference type="Proteomes" id="UP001233999">
    <property type="component" value="Unassembled WGS sequence"/>
</dbReference>
<dbReference type="EMBL" id="JASPKZ010008879">
    <property type="protein sequence ID" value="KAJ9578430.1"/>
    <property type="molecule type" value="Genomic_DNA"/>
</dbReference>
<protein>
    <submittedName>
        <fullName evidence="1">Uncharacterized protein</fullName>
    </submittedName>
</protein>
<gene>
    <name evidence="1" type="ORF">L9F63_005350</name>
</gene>
<feature type="non-terminal residue" evidence="1">
    <location>
        <position position="54"/>
    </location>
</feature>
<keyword evidence="2" id="KW-1185">Reference proteome</keyword>
<reference evidence="1" key="2">
    <citation type="submission" date="2023-05" db="EMBL/GenBank/DDBJ databases">
        <authorList>
            <person name="Fouks B."/>
        </authorList>
    </citation>
    <scope>NUCLEOTIDE SEQUENCE</scope>
    <source>
        <strain evidence="1">Stay&amp;Tobe</strain>
        <tissue evidence="1">Testes</tissue>
    </source>
</reference>
<organism evidence="1 2">
    <name type="scientific">Diploptera punctata</name>
    <name type="common">Pacific beetle cockroach</name>
    <dbReference type="NCBI Taxonomy" id="6984"/>
    <lineage>
        <taxon>Eukaryota</taxon>
        <taxon>Metazoa</taxon>
        <taxon>Ecdysozoa</taxon>
        <taxon>Arthropoda</taxon>
        <taxon>Hexapoda</taxon>
        <taxon>Insecta</taxon>
        <taxon>Pterygota</taxon>
        <taxon>Neoptera</taxon>
        <taxon>Polyneoptera</taxon>
        <taxon>Dictyoptera</taxon>
        <taxon>Blattodea</taxon>
        <taxon>Blaberoidea</taxon>
        <taxon>Blaberidae</taxon>
        <taxon>Diplopterinae</taxon>
        <taxon>Diploptera</taxon>
    </lineage>
</organism>
<sequence length="54" mass="5792">DAILETYTLSKSKGFQNLAKNPGIVPIAPIINPVTVILSICQLPQVGHYESQNG</sequence>